<dbReference type="PANTHER" id="PTHR23020:SF15">
    <property type="entry name" value="CHK KINASE-LIKE DOMAIN-CONTAINING PROTEIN"/>
    <property type="match status" value="1"/>
</dbReference>
<feature type="domain" description="CHK kinase-like" evidence="1">
    <location>
        <begin position="1"/>
        <end position="76"/>
    </location>
</feature>
<proteinExistence type="predicted"/>
<evidence type="ECO:0000259" key="1">
    <source>
        <dbReference type="SMART" id="SM00587"/>
    </source>
</evidence>
<dbReference type="Proteomes" id="UP000835052">
    <property type="component" value="Unassembled WGS sequence"/>
</dbReference>
<dbReference type="Pfam" id="PF07914">
    <property type="entry name" value="DUF1679"/>
    <property type="match status" value="1"/>
</dbReference>
<evidence type="ECO:0000313" key="2">
    <source>
        <dbReference type="EMBL" id="CAD6196719.1"/>
    </source>
</evidence>
<dbReference type="OrthoDB" id="5777157at2759"/>
<dbReference type="AlphaFoldDB" id="A0A8S1HP54"/>
<accession>A0A8S1HP54</accession>
<evidence type="ECO:0000313" key="3">
    <source>
        <dbReference type="Proteomes" id="UP000835052"/>
    </source>
</evidence>
<keyword evidence="3" id="KW-1185">Reference proteome</keyword>
<gene>
    <name evidence="2" type="ORF">CAUJ_LOCUS12631</name>
</gene>
<reference evidence="2" key="1">
    <citation type="submission" date="2020-10" db="EMBL/GenBank/DDBJ databases">
        <authorList>
            <person name="Kikuchi T."/>
        </authorList>
    </citation>
    <scope>NUCLEOTIDE SEQUENCE</scope>
    <source>
        <strain evidence="2">NKZ352</strain>
    </source>
</reference>
<dbReference type="SMART" id="SM00587">
    <property type="entry name" value="CHK"/>
    <property type="match status" value="1"/>
</dbReference>
<dbReference type="EMBL" id="CAJGYM010000078">
    <property type="protein sequence ID" value="CAD6196719.1"/>
    <property type="molecule type" value="Genomic_DNA"/>
</dbReference>
<dbReference type="PANTHER" id="PTHR23020">
    <property type="entry name" value="UNCHARACTERIZED NUCLEAR HORMONE RECEPTOR-RELATED"/>
    <property type="match status" value="1"/>
</dbReference>
<name>A0A8S1HP54_9PELO</name>
<sequence>MGIGKVFVHGDFWAANFLWNDDTLVKIVDFQMSHFGLAATDLTRLFNTCLSPADRRAKWQTYLKFYHDQLTKEFQGHKIPFTYQQLEKTYKLVYPRTSALLLPALLATLQTLTKSEAAEEQKTVTAKLILEKIVGIYVDILA</sequence>
<dbReference type="SUPFAM" id="SSF56112">
    <property type="entry name" value="Protein kinase-like (PK-like)"/>
    <property type="match status" value="1"/>
</dbReference>
<dbReference type="InterPro" id="IPR012877">
    <property type="entry name" value="Dhs-27"/>
</dbReference>
<dbReference type="Gene3D" id="3.90.1200.10">
    <property type="match status" value="1"/>
</dbReference>
<dbReference type="InterPro" id="IPR011009">
    <property type="entry name" value="Kinase-like_dom_sf"/>
</dbReference>
<dbReference type="InterPro" id="IPR052961">
    <property type="entry name" value="Oxido-Kinase-like_Enzymes"/>
</dbReference>
<organism evidence="2 3">
    <name type="scientific">Caenorhabditis auriculariae</name>
    <dbReference type="NCBI Taxonomy" id="2777116"/>
    <lineage>
        <taxon>Eukaryota</taxon>
        <taxon>Metazoa</taxon>
        <taxon>Ecdysozoa</taxon>
        <taxon>Nematoda</taxon>
        <taxon>Chromadorea</taxon>
        <taxon>Rhabditida</taxon>
        <taxon>Rhabditina</taxon>
        <taxon>Rhabditomorpha</taxon>
        <taxon>Rhabditoidea</taxon>
        <taxon>Rhabditidae</taxon>
        <taxon>Peloderinae</taxon>
        <taxon>Caenorhabditis</taxon>
    </lineage>
</organism>
<protein>
    <recommendedName>
        <fullName evidence="1">CHK kinase-like domain-containing protein</fullName>
    </recommendedName>
</protein>
<comment type="caution">
    <text evidence="2">The sequence shown here is derived from an EMBL/GenBank/DDBJ whole genome shotgun (WGS) entry which is preliminary data.</text>
</comment>
<dbReference type="InterPro" id="IPR015897">
    <property type="entry name" value="CHK_kinase-like"/>
</dbReference>